<feature type="signal peptide" evidence="2">
    <location>
        <begin position="1"/>
        <end position="23"/>
    </location>
</feature>
<dbReference type="GO" id="GO:0016020">
    <property type="term" value="C:membrane"/>
    <property type="evidence" value="ECO:0007669"/>
    <property type="project" value="UniProtKB-UniRule"/>
</dbReference>
<keyword evidence="5" id="KW-1185">Reference proteome</keyword>
<feature type="domain" description="OmpA-like" evidence="3">
    <location>
        <begin position="76"/>
        <end position="193"/>
    </location>
</feature>
<dbReference type="EMBL" id="QBKP01000002">
    <property type="protein sequence ID" value="PTX52473.1"/>
    <property type="molecule type" value="Genomic_DNA"/>
</dbReference>
<keyword evidence="1" id="KW-0472">Membrane</keyword>
<dbReference type="PROSITE" id="PS51257">
    <property type="entry name" value="PROKAR_LIPOPROTEIN"/>
    <property type="match status" value="1"/>
</dbReference>
<dbReference type="Pfam" id="PF00691">
    <property type="entry name" value="OmpA"/>
    <property type="match status" value="1"/>
</dbReference>
<dbReference type="OrthoDB" id="9782229at2"/>
<dbReference type="AlphaFoldDB" id="A0A2T6B8T8"/>
<evidence type="ECO:0000313" key="5">
    <source>
        <dbReference type="Proteomes" id="UP000244224"/>
    </source>
</evidence>
<proteinExistence type="predicted"/>
<dbReference type="Gene3D" id="3.30.1330.60">
    <property type="entry name" value="OmpA-like domain"/>
    <property type="match status" value="1"/>
</dbReference>
<dbReference type="PANTHER" id="PTHR30329:SF21">
    <property type="entry name" value="LIPOPROTEIN YIAD-RELATED"/>
    <property type="match status" value="1"/>
</dbReference>
<evidence type="ECO:0000256" key="1">
    <source>
        <dbReference type="PROSITE-ProRule" id="PRU00473"/>
    </source>
</evidence>
<sequence>MTLTKAALAAVLLPALLAGCATAPSRPHMSQPVAGQAQSAALDRARIRDLRAEVVGQISYLETHLGRDRSDLLDMGDSLLVTLPGAGAFEGRTDRLTPSGIDQVARIAASMLAYPYSRMTVIGHVEGSMSDYSDKILSDRRAVAIKSVLMSRGVDACRIGVLGKGSSDPIATPYTNREDQHNNRMEIMIKPVQDGACG</sequence>
<evidence type="ECO:0000256" key="2">
    <source>
        <dbReference type="SAM" id="SignalP"/>
    </source>
</evidence>
<dbReference type="InterPro" id="IPR050330">
    <property type="entry name" value="Bact_OuterMem_StrucFunc"/>
</dbReference>
<protein>
    <submittedName>
        <fullName evidence="4">Outer membrane protein OmpA-like peptidoglycan-associated protein</fullName>
    </submittedName>
</protein>
<gene>
    <name evidence="4" type="ORF">C8N34_102253</name>
</gene>
<dbReference type="PANTHER" id="PTHR30329">
    <property type="entry name" value="STATOR ELEMENT OF FLAGELLAR MOTOR COMPLEX"/>
    <property type="match status" value="1"/>
</dbReference>
<feature type="chain" id="PRO_5015545634" evidence="2">
    <location>
        <begin position="24"/>
        <end position="198"/>
    </location>
</feature>
<organism evidence="4 5">
    <name type="scientific">Gemmobacter caeni</name>
    <dbReference type="NCBI Taxonomy" id="589035"/>
    <lineage>
        <taxon>Bacteria</taxon>
        <taxon>Pseudomonadati</taxon>
        <taxon>Pseudomonadota</taxon>
        <taxon>Alphaproteobacteria</taxon>
        <taxon>Rhodobacterales</taxon>
        <taxon>Paracoccaceae</taxon>
        <taxon>Gemmobacter</taxon>
    </lineage>
</organism>
<dbReference type="PROSITE" id="PS51123">
    <property type="entry name" value="OMPA_2"/>
    <property type="match status" value="1"/>
</dbReference>
<keyword evidence="2" id="KW-0732">Signal</keyword>
<evidence type="ECO:0000259" key="3">
    <source>
        <dbReference type="PROSITE" id="PS51123"/>
    </source>
</evidence>
<dbReference type="CDD" id="cd07185">
    <property type="entry name" value="OmpA_C-like"/>
    <property type="match status" value="1"/>
</dbReference>
<evidence type="ECO:0000313" key="4">
    <source>
        <dbReference type="EMBL" id="PTX52473.1"/>
    </source>
</evidence>
<dbReference type="InterPro" id="IPR036737">
    <property type="entry name" value="OmpA-like_sf"/>
</dbReference>
<comment type="caution">
    <text evidence="4">The sequence shown here is derived from an EMBL/GenBank/DDBJ whole genome shotgun (WGS) entry which is preliminary data.</text>
</comment>
<dbReference type="SUPFAM" id="SSF103088">
    <property type="entry name" value="OmpA-like"/>
    <property type="match status" value="1"/>
</dbReference>
<reference evidence="4 5" key="1">
    <citation type="submission" date="2018-04" db="EMBL/GenBank/DDBJ databases">
        <title>Genomic Encyclopedia of Archaeal and Bacterial Type Strains, Phase II (KMG-II): from individual species to whole genera.</title>
        <authorList>
            <person name="Goeker M."/>
        </authorList>
    </citation>
    <scope>NUCLEOTIDE SEQUENCE [LARGE SCALE GENOMIC DNA]</scope>
    <source>
        <strain evidence="4 5">DSM 21823</strain>
    </source>
</reference>
<name>A0A2T6B8T8_9RHOB</name>
<dbReference type="Proteomes" id="UP000244224">
    <property type="component" value="Unassembled WGS sequence"/>
</dbReference>
<dbReference type="InterPro" id="IPR006665">
    <property type="entry name" value="OmpA-like"/>
</dbReference>
<accession>A0A2T6B8T8</accession>
<dbReference type="RefSeq" id="WP_158640534.1">
    <property type="nucleotide sequence ID" value="NZ_QBKP01000002.1"/>
</dbReference>